<dbReference type="EMBL" id="JADFTS010000007">
    <property type="protein sequence ID" value="KAF9596282.1"/>
    <property type="molecule type" value="Genomic_DNA"/>
</dbReference>
<name>A0A835HDI5_9MAGN</name>
<dbReference type="PANTHER" id="PTHR21087">
    <property type="entry name" value="SHIKIMATE KINASE"/>
    <property type="match status" value="1"/>
</dbReference>
<reference evidence="2 3" key="1">
    <citation type="submission" date="2020-10" db="EMBL/GenBank/DDBJ databases">
        <title>The Coptis chinensis genome and diversification of protoberbering-type alkaloids.</title>
        <authorList>
            <person name="Wang B."/>
            <person name="Shu S."/>
            <person name="Song C."/>
            <person name="Liu Y."/>
        </authorList>
    </citation>
    <scope>NUCLEOTIDE SEQUENCE [LARGE SCALE GENOMIC DNA]</scope>
    <source>
        <strain evidence="2">HL-2020</strain>
        <tissue evidence="2">Leaf</tissue>
    </source>
</reference>
<feature type="domain" description="EDR1/CTR1/ARMC3-like peptidase-like" evidence="1">
    <location>
        <begin position="140"/>
        <end position="179"/>
    </location>
</feature>
<dbReference type="OrthoDB" id="7537227at2759"/>
<dbReference type="Pfam" id="PF14381">
    <property type="entry name" value="EDR1_CTR1_ARMC3_pept"/>
    <property type="match status" value="2"/>
</dbReference>
<feature type="domain" description="EDR1/CTR1/ARMC3-like peptidase-like" evidence="1">
    <location>
        <begin position="188"/>
        <end position="251"/>
    </location>
</feature>
<feature type="non-terminal residue" evidence="2">
    <location>
        <position position="275"/>
    </location>
</feature>
<accession>A0A835HDI5</accession>
<keyword evidence="3" id="KW-1185">Reference proteome</keyword>
<proteinExistence type="predicted"/>
<sequence>MQNKAVEISSQLKGISIFLIGKWINNNIKAKLGNVLADMLRYYYFDSDSLVEAVSVVVKRYQIFPRKMIKDSLNHGGDFHFSQYHFLEDFSEDYTHASFMRHGISIWIDVPIVVLAKEVKESGNQPPSDDVILNSDPSKNYNVVNYDEKVVDGFYDVYGIASNSTKQGKMPLLVDLHATVLELGPIVSGLVQNIANLVVNTMGGPVGDAEEILRRWTIRSYELRSSLNTIVLPLGCLDIGLSRHRALLFKACEGKLLHRYFDEGAVNLIKVDPRK</sequence>
<dbReference type="GO" id="GO:0005829">
    <property type="term" value="C:cytosol"/>
    <property type="evidence" value="ECO:0007669"/>
    <property type="project" value="TreeGrafter"/>
</dbReference>
<gene>
    <name evidence="2" type="ORF">IFM89_008642</name>
</gene>
<comment type="caution">
    <text evidence="2">The sequence shown here is derived from an EMBL/GenBank/DDBJ whole genome shotgun (WGS) entry which is preliminary data.</text>
</comment>
<dbReference type="InterPro" id="IPR055164">
    <property type="entry name" value="EDR1/CTR1/ARMC3-like_pept-like"/>
</dbReference>
<evidence type="ECO:0000259" key="1">
    <source>
        <dbReference type="Pfam" id="PF14381"/>
    </source>
</evidence>
<protein>
    <recommendedName>
        <fullName evidence="1">EDR1/CTR1/ARMC3-like peptidase-like domain-containing protein</fullName>
    </recommendedName>
</protein>
<dbReference type="AlphaFoldDB" id="A0A835HDI5"/>
<dbReference type="PANTHER" id="PTHR21087:SF4">
    <property type="entry name" value="INACTIVE SHIKIMATE KINASE LIKE 1, CHLOROPLASTIC-RELATED"/>
    <property type="match status" value="1"/>
</dbReference>
<organism evidence="2 3">
    <name type="scientific">Coptis chinensis</name>
    <dbReference type="NCBI Taxonomy" id="261450"/>
    <lineage>
        <taxon>Eukaryota</taxon>
        <taxon>Viridiplantae</taxon>
        <taxon>Streptophyta</taxon>
        <taxon>Embryophyta</taxon>
        <taxon>Tracheophyta</taxon>
        <taxon>Spermatophyta</taxon>
        <taxon>Magnoliopsida</taxon>
        <taxon>Ranunculales</taxon>
        <taxon>Ranunculaceae</taxon>
        <taxon>Coptidoideae</taxon>
        <taxon>Coptis</taxon>
    </lineage>
</organism>
<evidence type="ECO:0000313" key="2">
    <source>
        <dbReference type="EMBL" id="KAF9596282.1"/>
    </source>
</evidence>
<dbReference type="GO" id="GO:0009507">
    <property type="term" value="C:chloroplast"/>
    <property type="evidence" value="ECO:0007669"/>
    <property type="project" value="TreeGrafter"/>
</dbReference>
<evidence type="ECO:0000313" key="3">
    <source>
        <dbReference type="Proteomes" id="UP000631114"/>
    </source>
</evidence>
<dbReference type="Proteomes" id="UP000631114">
    <property type="component" value="Unassembled WGS sequence"/>
</dbReference>